<dbReference type="HOGENOM" id="CLU_911878_0_0_11"/>
<dbReference type="PATRIC" id="fig|1283301.3.peg.2571"/>
<dbReference type="AlphaFoldDB" id="S4NPT3"/>
<gene>
    <name evidence="1" type="ORF">STAFG_2598</name>
</gene>
<keyword evidence="2" id="KW-1185">Reference proteome</keyword>
<dbReference type="EMBL" id="AOPY01001378">
    <property type="protein sequence ID" value="EPJ40349.1"/>
    <property type="molecule type" value="Genomic_DNA"/>
</dbReference>
<organism evidence="1 2">
    <name type="scientific">Streptomyces afghaniensis 772</name>
    <dbReference type="NCBI Taxonomy" id="1283301"/>
    <lineage>
        <taxon>Bacteria</taxon>
        <taxon>Bacillati</taxon>
        <taxon>Actinomycetota</taxon>
        <taxon>Actinomycetes</taxon>
        <taxon>Kitasatosporales</taxon>
        <taxon>Streptomycetaceae</taxon>
        <taxon>Streptomyces</taxon>
    </lineage>
</organism>
<evidence type="ECO:0000313" key="1">
    <source>
        <dbReference type="EMBL" id="EPJ40349.1"/>
    </source>
</evidence>
<accession>S4NPT3</accession>
<proteinExistence type="predicted"/>
<protein>
    <submittedName>
        <fullName evidence="1">Uncharacterized protein</fullName>
    </submittedName>
</protein>
<comment type="caution">
    <text evidence="1">The sequence shown here is derived from an EMBL/GenBank/DDBJ whole genome shotgun (WGS) entry which is preliminary data.</text>
</comment>
<name>S4NPT3_9ACTN</name>
<dbReference type="Proteomes" id="UP000015001">
    <property type="component" value="Unassembled WGS sequence"/>
</dbReference>
<reference evidence="1 2" key="1">
    <citation type="submission" date="2013-02" db="EMBL/GenBank/DDBJ databases">
        <title>Draft Genome Sequence of Streptomyces afghaniensis, Which Produces Compounds of the Julimycin B-Complex.</title>
        <authorList>
            <person name="Gruening B.A."/>
            <person name="Praeg A."/>
            <person name="Erxleben A."/>
            <person name="Guenther S."/>
            <person name="Fiedler H.-P."/>
            <person name="Goodfellow M."/>
            <person name="Mueller M."/>
        </authorList>
    </citation>
    <scope>NUCLEOTIDE SEQUENCE [LARGE SCALE GENOMIC DNA]</scope>
    <source>
        <strain evidence="1 2">772</strain>
    </source>
</reference>
<sequence length="305" mass="32502">MLQEVEVERDELAIAERVLNRLAEQAQADAEAADSVAPVLVKAAARAVLLIPHRSDAADEGALPGDYRKILAIVREADGPVQVRAVGERLGLDASVRGKLEPLRAKMTKLADRGRLHKRPDGRFTARSQLRGQAVTGGPPAAVEFGVKKNNGLTKGPDGLVCTARLPLSSATLNHLAGLIRGRLKKIASRWRALPAGKIAGIVPVVLHCDQRPGDLAGGNGVHRTTVSRWVGEAVGLLAARAPRLDRALKKIARKGGGVVLPVFVLRRLGAGLVLLMVLSWACVGRLRSGFWTPCRRLVAVALCQ</sequence>
<evidence type="ECO:0000313" key="2">
    <source>
        <dbReference type="Proteomes" id="UP000015001"/>
    </source>
</evidence>